<dbReference type="Gene3D" id="3.30.70.980">
    <property type="match status" value="1"/>
</dbReference>
<evidence type="ECO:0000313" key="7">
    <source>
        <dbReference type="Proteomes" id="UP000228635"/>
    </source>
</evidence>
<dbReference type="PANTHER" id="PTHR12532">
    <property type="entry name" value="TRANSLATIONAL ACTIVATOR OF CYTOCHROME C OXIDASE 1"/>
    <property type="match status" value="1"/>
</dbReference>
<evidence type="ECO:0000259" key="5">
    <source>
        <dbReference type="Pfam" id="PF20772"/>
    </source>
</evidence>
<dbReference type="SUPFAM" id="SSF75625">
    <property type="entry name" value="YebC-like"/>
    <property type="match status" value="1"/>
</dbReference>
<keyword evidence="3" id="KW-0804">Transcription</keyword>
<sequence length="174" mass="19430">MSGHSHWKQIQHKKGAADKKRGVKFTKLLKAIQIAARNETNPDFNPTLKDAIRRAKEGNVPNDTIERAITKSSEVKNLKEVVFEAYGPGGAALIIEAITDNNNRTVSELKRLLSDYKAKLADPGSVLWAFEKKDGAWHAGFMQSIEEKDKQLLIKLIEALNDHDDVQQITTNGK</sequence>
<dbReference type="Proteomes" id="UP000228635">
    <property type="component" value="Unassembled WGS sequence"/>
</dbReference>
<comment type="caution">
    <text evidence="6">The sequence shown here is derived from an EMBL/GenBank/DDBJ whole genome shotgun (WGS) entry which is preliminary data.</text>
</comment>
<evidence type="ECO:0000256" key="1">
    <source>
        <dbReference type="ARBA" id="ARBA00008724"/>
    </source>
</evidence>
<dbReference type="InterPro" id="IPR049083">
    <property type="entry name" value="TACO1_YebC_N"/>
</dbReference>
<name>A0A2M6WIV4_9BACT</name>
<dbReference type="FunFam" id="1.10.10.200:FF:000002">
    <property type="entry name" value="Probable transcriptional regulatory protein CLM62_37755"/>
    <property type="match status" value="1"/>
</dbReference>
<dbReference type="Gene3D" id="1.10.10.200">
    <property type="match status" value="1"/>
</dbReference>
<dbReference type="InterPro" id="IPR029072">
    <property type="entry name" value="YebC-like"/>
</dbReference>
<dbReference type="AlphaFoldDB" id="A0A2M6WIV4"/>
<dbReference type="InterPro" id="IPR048300">
    <property type="entry name" value="TACO1_YebC-like_2nd/3rd_dom"/>
</dbReference>
<dbReference type="Pfam" id="PF20772">
    <property type="entry name" value="TACO1_YebC_N"/>
    <property type="match status" value="1"/>
</dbReference>
<evidence type="ECO:0000259" key="4">
    <source>
        <dbReference type="Pfam" id="PF01709"/>
    </source>
</evidence>
<protein>
    <recommendedName>
        <fullName evidence="8">YebC/PmpR family DNA-binding transcriptional regulator</fullName>
    </recommendedName>
</protein>
<organism evidence="6 7">
    <name type="scientific">Candidatus Harrisonbacteria bacterium CG10_big_fil_rev_8_21_14_0_10_42_17</name>
    <dbReference type="NCBI Taxonomy" id="1974584"/>
    <lineage>
        <taxon>Bacteria</taxon>
        <taxon>Candidatus Harrisoniibacteriota</taxon>
    </lineage>
</organism>
<dbReference type="InterPro" id="IPR017856">
    <property type="entry name" value="Integrase-like_N"/>
</dbReference>
<feature type="domain" description="TACO1/YebC-like second and third" evidence="4">
    <location>
        <begin position="79"/>
        <end position="133"/>
    </location>
</feature>
<dbReference type="GO" id="GO:0005737">
    <property type="term" value="C:cytoplasm"/>
    <property type="evidence" value="ECO:0007669"/>
    <property type="project" value="UniProtKB-ARBA"/>
</dbReference>
<feature type="domain" description="TACO1/YebC-like N-terminal" evidence="5">
    <location>
        <begin position="5"/>
        <end position="73"/>
    </location>
</feature>
<dbReference type="Pfam" id="PF01709">
    <property type="entry name" value="Transcrip_reg"/>
    <property type="match status" value="1"/>
</dbReference>
<evidence type="ECO:0008006" key="8">
    <source>
        <dbReference type="Google" id="ProtNLM"/>
    </source>
</evidence>
<accession>A0A2M6WIV4</accession>
<dbReference type="InterPro" id="IPR002876">
    <property type="entry name" value="Transcrip_reg_TACO1-like"/>
</dbReference>
<evidence type="ECO:0000256" key="3">
    <source>
        <dbReference type="ARBA" id="ARBA00023163"/>
    </source>
</evidence>
<evidence type="ECO:0000313" key="6">
    <source>
        <dbReference type="EMBL" id="PIT92730.1"/>
    </source>
</evidence>
<dbReference type="EMBL" id="PFBA01000012">
    <property type="protein sequence ID" value="PIT92730.1"/>
    <property type="molecule type" value="Genomic_DNA"/>
</dbReference>
<comment type="similarity">
    <text evidence="1">Belongs to the TACO1 family.</text>
</comment>
<keyword evidence="2" id="KW-0805">Transcription regulation</keyword>
<reference evidence="7" key="1">
    <citation type="submission" date="2017-09" db="EMBL/GenBank/DDBJ databases">
        <title>Depth-based differentiation of microbial function through sediment-hosted aquifers and enrichment of novel symbionts in the deep terrestrial subsurface.</title>
        <authorList>
            <person name="Probst A.J."/>
            <person name="Ladd B."/>
            <person name="Jarett J.K."/>
            <person name="Geller-Mcgrath D.E."/>
            <person name="Sieber C.M.K."/>
            <person name="Emerson J.B."/>
            <person name="Anantharaman K."/>
            <person name="Thomas B.C."/>
            <person name="Malmstrom R."/>
            <person name="Stieglmeier M."/>
            <person name="Klingl A."/>
            <person name="Woyke T."/>
            <person name="Ryan C.M."/>
            <person name="Banfield J.F."/>
        </authorList>
    </citation>
    <scope>NUCLEOTIDE SEQUENCE [LARGE SCALE GENOMIC DNA]</scope>
</reference>
<gene>
    <name evidence="6" type="ORF">COU08_01020</name>
</gene>
<evidence type="ECO:0000256" key="2">
    <source>
        <dbReference type="ARBA" id="ARBA00023015"/>
    </source>
</evidence>
<dbReference type="PANTHER" id="PTHR12532:SF0">
    <property type="entry name" value="TRANSLATIONAL ACTIVATOR OF CYTOCHROME C OXIDASE 1"/>
    <property type="match status" value="1"/>
</dbReference>
<proteinExistence type="inferred from homology"/>
<dbReference type="InterPro" id="IPR026564">
    <property type="entry name" value="Transcrip_reg_TACO1-like_dom3"/>
</dbReference>